<dbReference type="InterPro" id="IPR001357">
    <property type="entry name" value="BRCT_dom"/>
</dbReference>
<dbReference type="EMBL" id="CAICTM010002100">
    <property type="protein sequence ID" value="CAB9527904.1"/>
    <property type="molecule type" value="Genomic_DNA"/>
</dbReference>
<dbReference type="InterPro" id="IPR036420">
    <property type="entry name" value="BRCT_dom_sf"/>
</dbReference>
<accession>A0A9N8EXR6</accession>
<feature type="region of interest" description="Disordered" evidence="1">
    <location>
        <begin position="1"/>
        <end position="33"/>
    </location>
</feature>
<feature type="domain" description="BRCT" evidence="2">
    <location>
        <begin position="28"/>
        <end position="139"/>
    </location>
</feature>
<dbReference type="SMART" id="SM00292">
    <property type="entry name" value="BRCT"/>
    <property type="match status" value="1"/>
</dbReference>
<keyword evidence="4" id="KW-1185">Reference proteome</keyword>
<dbReference type="SUPFAM" id="SSF52113">
    <property type="entry name" value="BRCT domain"/>
    <property type="match status" value="1"/>
</dbReference>
<evidence type="ECO:0000256" key="1">
    <source>
        <dbReference type="SAM" id="MobiDB-lite"/>
    </source>
</evidence>
<feature type="compositionally biased region" description="Basic and acidic residues" evidence="1">
    <location>
        <begin position="1"/>
        <end position="21"/>
    </location>
</feature>
<dbReference type="PROSITE" id="PS50172">
    <property type="entry name" value="BRCT"/>
    <property type="match status" value="1"/>
</dbReference>
<protein>
    <recommendedName>
        <fullName evidence="2">BRCT domain-containing protein</fullName>
    </recommendedName>
</protein>
<evidence type="ECO:0000259" key="2">
    <source>
        <dbReference type="PROSITE" id="PS50172"/>
    </source>
</evidence>
<feature type="region of interest" description="Disordered" evidence="1">
    <location>
        <begin position="370"/>
        <end position="389"/>
    </location>
</feature>
<name>A0A9N8EXR6_9STRA</name>
<feature type="region of interest" description="Disordered" evidence="1">
    <location>
        <begin position="141"/>
        <end position="184"/>
    </location>
</feature>
<feature type="compositionally biased region" description="Polar residues" evidence="1">
    <location>
        <begin position="370"/>
        <end position="379"/>
    </location>
</feature>
<comment type="caution">
    <text evidence="3">The sequence shown here is derived from an EMBL/GenBank/DDBJ whole genome shotgun (WGS) entry which is preliminary data.</text>
</comment>
<gene>
    <name evidence="3" type="ORF">SEMRO_2102_G314590.1</name>
</gene>
<sequence length="421" mass="46007">MKDEEYQGRKRSSRQDNDSSQKKRRKTTSSDFLNGMTVAISTLANHEDDDDDATTNKNKKSCDLYSYRQVSDSCRDAGARVSGQVHKKVECLLCTPAAVSQATQRVRKAVKNKVPLVHVAWLYQCIDQRKKLSFDKHRLVMSEPSNNDDKKKPKDSTSCAQDESTTINPIHPPSEDAQEEPIPDAGWSEPVDVGCCCVCHETGTADTCEWCTECPQATTAEEQKDEPNIPHSGWSDPVDVGCCCVCHETDTTDTCEWCEDCPQATTTTTTTKGNQQKDKQNIPDSGWSDPVDVGCCCVCHETGTAGTCEWCKDCPQATTAKGSGSSQQKEEPNIPNSGWSDPVDVGCCCVCHEAGTADTCEWCKDCPQATTAKGSGSSQQKEEPNIRHSGWSDPVDVGCCCVCHETGTTDTCQWCTDCKTS</sequence>
<feature type="region of interest" description="Disordered" evidence="1">
    <location>
        <begin position="266"/>
        <end position="285"/>
    </location>
</feature>
<evidence type="ECO:0000313" key="3">
    <source>
        <dbReference type="EMBL" id="CAB9527904.1"/>
    </source>
</evidence>
<feature type="compositionally biased region" description="Polar residues" evidence="1">
    <location>
        <begin position="157"/>
        <end position="168"/>
    </location>
</feature>
<dbReference type="Gene3D" id="3.40.50.10190">
    <property type="entry name" value="BRCT domain"/>
    <property type="match status" value="1"/>
</dbReference>
<evidence type="ECO:0000313" key="4">
    <source>
        <dbReference type="Proteomes" id="UP001153069"/>
    </source>
</evidence>
<proteinExistence type="predicted"/>
<dbReference type="OrthoDB" id="206849at2759"/>
<organism evidence="3 4">
    <name type="scientific">Seminavis robusta</name>
    <dbReference type="NCBI Taxonomy" id="568900"/>
    <lineage>
        <taxon>Eukaryota</taxon>
        <taxon>Sar</taxon>
        <taxon>Stramenopiles</taxon>
        <taxon>Ochrophyta</taxon>
        <taxon>Bacillariophyta</taxon>
        <taxon>Bacillariophyceae</taxon>
        <taxon>Bacillariophycidae</taxon>
        <taxon>Naviculales</taxon>
        <taxon>Naviculaceae</taxon>
        <taxon>Seminavis</taxon>
    </lineage>
</organism>
<dbReference type="AlphaFoldDB" id="A0A9N8EXR6"/>
<reference evidence="3" key="1">
    <citation type="submission" date="2020-06" db="EMBL/GenBank/DDBJ databases">
        <authorList>
            <consortium name="Plant Systems Biology data submission"/>
        </authorList>
    </citation>
    <scope>NUCLEOTIDE SEQUENCE</scope>
    <source>
        <strain evidence="3">D6</strain>
    </source>
</reference>
<dbReference type="Pfam" id="PF00533">
    <property type="entry name" value="BRCT"/>
    <property type="match status" value="1"/>
</dbReference>
<dbReference type="Proteomes" id="UP001153069">
    <property type="component" value="Unassembled WGS sequence"/>
</dbReference>